<organism evidence="2 3">
    <name type="scientific">Agromyces salentinus</name>
    <dbReference type="NCBI Taxonomy" id="269421"/>
    <lineage>
        <taxon>Bacteria</taxon>
        <taxon>Bacillati</taxon>
        <taxon>Actinomycetota</taxon>
        <taxon>Actinomycetes</taxon>
        <taxon>Micrococcales</taxon>
        <taxon>Microbacteriaceae</taxon>
        <taxon>Agromyces</taxon>
    </lineage>
</organism>
<dbReference type="Proteomes" id="UP001501746">
    <property type="component" value="Unassembled WGS sequence"/>
</dbReference>
<sequence length="61" mass="6184">MIEDQHIRATTIDEGVSTVSRAEQHVTGAVTGMPGAGAHEAGPVDGVRTDRGADVVEAVSA</sequence>
<evidence type="ECO:0000313" key="3">
    <source>
        <dbReference type="Proteomes" id="UP001501746"/>
    </source>
</evidence>
<evidence type="ECO:0000256" key="1">
    <source>
        <dbReference type="SAM" id="MobiDB-lite"/>
    </source>
</evidence>
<dbReference type="EMBL" id="BAAANK010000001">
    <property type="protein sequence ID" value="GAA1824862.1"/>
    <property type="molecule type" value="Genomic_DNA"/>
</dbReference>
<evidence type="ECO:0008006" key="4">
    <source>
        <dbReference type="Google" id="ProtNLM"/>
    </source>
</evidence>
<evidence type="ECO:0000313" key="2">
    <source>
        <dbReference type="EMBL" id="GAA1824862.1"/>
    </source>
</evidence>
<reference evidence="3" key="1">
    <citation type="journal article" date="2019" name="Int. J. Syst. Evol. Microbiol.">
        <title>The Global Catalogue of Microorganisms (GCM) 10K type strain sequencing project: providing services to taxonomists for standard genome sequencing and annotation.</title>
        <authorList>
            <consortium name="The Broad Institute Genomics Platform"/>
            <consortium name="The Broad Institute Genome Sequencing Center for Infectious Disease"/>
            <person name="Wu L."/>
            <person name="Ma J."/>
        </authorList>
    </citation>
    <scope>NUCLEOTIDE SEQUENCE [LARGE SCALE GENOMIC DNA]</scope>
    <source>
        <strain evidence="3">JCM 14323</strain>
    </source>
</reference>
<accession>A0ABP4YPH2</accession>
<comment type="caution">
    <text evidence="2">The sequence shown here is derived from an EMBL/GenBank/DDBJ whole genome shotgun (WGS) entry which is preliminary data.</text>
</comment>
<keyword evidence="3" id="KW-1185">Reference proteome</keyword>
<protein>
    <recommendedName>
        <fullName evidence="4">Asp23/Gls24 family envelope stress response protein</fullName>
    </recommendedName>
</protein>
<name>A0ABP4YPH2_9MICO</name>
<dbReference type="RefSeq" id="WP_157425976.1">
    <property type="nucleotide sequence ID" value="NZ_BAAANK010000001.1"/>
</dbReference>
<feature type="region of interest" description="Disordered" evidence="1">
    <location>
        <begin position="29"/>
        <end position="48"/>
    </location>
</feature>
<gene>
    <name evidence="2" type="ORF">GCM10009750_04770</name>
</gene>
<proteinExistence type="predicted"/>